<evidence type="ECO:0000256" key="2">
    <source>
        <dbReference type="ARBA" id="ARBA00022679"/>
    </source>
</evidence>
<dbReference type="Proteomes" id="UP000241473">
    <property type="component" value="Unassembled WGS sequence"/>
</dbReference>
<dbReference type="InterPro" id="IPR019810">
    <property type="entry name" value="Citrate_synthase_AS"/>
</dbReference>
<dbReference type="InterPro" id="IPR002020">
    <property type="entry name" value="Citrate_synthase"/>
</dbReference>
<evidence type="ECO:0000313" key="6">
    <source>
        <dbReference type="EMBL" id="PSN88928.1"/>
    </source>
</evidence>
<keyword evidence="2 3" id="KW-0808">Transferase</keyword>
<evidence type="ECO:0000313" key="7">
    <source>
        <dbReference type="Proteomes" id="UP000241473"/>
    </source>
</evidence>
<sequence>MHEKRVSTTIKVPKGLYGVIVTQTQIAKSSVDGSLVYRGYSINELAEKASFEEVAFLIMKGHLPKKSELDEFSKALQQNREIPEPVLQLVNHLPQDSHPMDVLRTAVSSLGTLESTLSNEQKQLSIASKMPSLATLSYPHTRSNVKKADYSNYSSFFLEMLSSRKPDSFESWIFERVLMLYLEHDLNASSFTVRVVASTQADVYAAITAGVCALKGPLHGGANEDVAKVLNSLPTAEAARTFVRETLAKGLKVPGFGHRIYKKVDPRAQICKTLLKRLLNHKGLTEELYEKCVAMEEEMWNQKRLPANLDFYAAPIFMVLNIPIPLYTPIFAASRVFGWIAHYNEQLLDNKIIRPDAEYVGPQNLKYTPIEKDD</sequence>
<dbReference type="InterPro" id="IPR016142">
    <property type="entry name" value="Citrate_synth-like_lrg_a-sub"/>
</dbReference>
<evidence type="ECO:0000256" key="1">
    <source>
        <dbReference type="ARBA" id="ARBA00010566"/>
    </source>
</evidence>
<dbReference type="InterPro" id="IPR024176">
    <property type="entry name" value="Citrate_synthase_bac-typ"/>
</dbReference>
<evidence type="ECO:0000256" key="3">
    <source>
        <dbReference type="PIRNR" id="PIRNR001369"/>
    </source>
</evidence>
<dbReference type="GO" id="GO:0005829">
    <property type="term" value="C:cytosol"/>
    <property type="evidence" value="ECO:0007669"/>
    <property type="project" value="TreeGrafter"/>
</dbReference>
<dbReference type="EC" id="2.3.3.16" evidence="3"/>
<dbReference type="PANTHER" id="PTHR11739">
    <property type="entry name" value="CITRATE SYNTHASE"/>
    <property type="match status" value="1"/>
</dbReference>
<dbReference type="PROSITE" id="PS00480">
    <property type="entry name" value="CITRATE_SYNTHASE"/>
    <property type="match status" value="1"/>
</dbReference>
<accession>A0A2R6ARF1</accession>
<comment type="similarity">
    <text evidence="1 3 5">Belongs to the citrate synthase family.</text>
</comment>
<reference evidence="6 7" key="1">
    <citation type="submission" date="2017-04" db="EMBL/GenBank/DDBJ databases">
        <title>Novel microbial lineages endemic to geothermal iron-oxide mats fill important gaps in the evolutionary history of Archaea.</title>
        <authorList>
            <person name="Jay Z.J."/>
            <person name="Beam J.P."/>
            <person name="Dlakic M."/>
            <person name="Rusch D.B."/>
            <person name="Kozubal M.A."/>
            <person name="Inskeep W.P."/>
        </authorList>
    </citation>
    <scope>NUCLEOTIDE SEQUENCE [LARGE SCALE GENOMIC DNA]</scope>
    <source>
        <strain evidence="6">OSP_C</strain>
    </source>
</reference>
<name>A0A2R6ARF1_9ARCH</name>
<dbReference type="InterPro" id="IPR016143">
    <property type="entry name" value="Citrate_synth-like_sm_a-sub"/>
</dbReference>
<dbReference type="GO" id="GO:0006099">
    <property type="term" value="P:tricarboxylic acid cycle"/>
    <property type="evidence" value="ECO:0007669"/>
    <property type="project" value="InterPro"/>
</dbReference>
<dbReference type="GO" id="GO:0005975">
    <property type="term" value="P:carbohydrate metabolic process"/>
    <property type="evidence" value="ECO:0007669"/>
    <property type="project" value="TreeGrafter"/>
</dbReference>
<dbReference type="Gene3D" id="1.10.230.10">
    <property type="entry name" value="Cytochrome P450-Terp, domain 2"/>
    <property type="match status" value="1"/>
</dbReference>
<dbReference type="PANTHER" id="PTHR11739:SF4">
    <property type="entry name" value="CITRATE SYNTHASE, PEROXISOMAL"/>
    <property type="match status" value="1"/>
</dbReference>
<dbReference type="GO" id="GO:0036440">
    <property type="term" value="F:citrate synthase activity"/>
    <property type="evidence" value="ECO:0007669"/>
    <property type="project" value="UniProtKB-EC"/>
</dbReference>
<dbReference type="PIRSF" id="PIRSF001369">
    <property type="entry name" value="Citrate_synth"/>
    <property type="match status" value="1"/>
</dbReference>
<feature type="active site" evidence="4">
    <location>
        <position position="310"/>
    </location>
</feature>
<dbReference type="EMBL" id="NEXB01000011">
    <property type="protein sequence ID" value="PSN88928.1"/>
    <property type="molecule type" value="Genomic_DNA"/>
</dbReference>
<gene>
    <name evidence="6" type="ORF">B9Q00_03430</name>
</gene>
<feature type="active site" evidence="4">
    <location>
        <position position="258"/>
    </location>
</feature>
<protein>
    <recommendedName>
        <fullName evidence="3 5">Citrate synthase</fullName>
        <ecNumber evidence="3">2.3.3.16</ecNumber>
    </recommendedName>
</protein>
<evidence type="ECO:0000256" key="5">
    <source>
        <dbReference type="RuleBase" id="RU000441"/>
    </source>
</evidence>
<dbReference type="AlphaFoldDB" id="A0A2R6ARF1"/>
<dbReference type="Pfam" id="PF00285">
    <property type="entry name" value="Citrate_synt"/>
    <property type="match status" value="1"/>
</dbReference>
<dbReference type="Gene3D" id="1.10.580.10">
    <property type="entry name" value="Citrate Synthase, domain 1"/>
    <property type="match status" value="1"/>
</dbReference>
<organism evidence="6 7">
    <name type="scientific">Candidatus Marsarchaeota G1 archaeon OSP_C</name>
    <dbReference type="NCBI Taxonomy" id="1978154"/>
    <lineage>
        <taxon>Archaea</taxon>
        <taxon>Candidatus Marsarchaeota</taxon>
        <taxon>Candidatus Marsarchaeota group 1</taxon>
    </lineage>
</organism>
<evidence type="ECO:0000256" key="4">
    <source>
        <dbReference type="PIRSR" id="PIRSR001369-1"/>
    </source>
</evidence>
<comment type="caution">
    <text evidence="6">The sequence shown here is derived from an EMBL/GenBank/DDBJ whole genome shotgun (WGS) entry which is preliminary data.</text>
</comment>
<proteinExistence type="inferred from homology"/>
<dbReference type="SUPFAM" id="SSF48256">
    <property type="entry name" value="Citrate synthase"/>
    <property type="match status" value="1"/>
</dbReference>
<comment type="catalytic activity">
    <reaction evidence="3">
        <text>oxaloacetate + acetyl-CoA + H2O = citrate + CoA + H(+)</text>
        <dbReference type="Rhea" id="RHEA:16845"/>
        <dbReference type="ChEBI" id="CHEBI:15377"/>
        <dbReference type="ChEBI" id="CHEBI:15378"/>
        <dbReference type="ChEBI" id="CHEBI:16452"/>
        <dbReference type="ChEBI" id="CHEBI:16947"/>
        <dbReference type="ChEBI" id="CHEBI:57287"/>
        <dbReference type="ChEBI" id="CHEBI:57288"/>
        <dbReference type="EC" id="2.3.3.16"/>
    </reaction>
</comment>
<dbReference type="InterPro" id="IPR036969">
    <property type="entry name" value="Citrate_synthase_sf"/>
</dbReference>
<dbReference type="PRINTS" id="PR00143">
    <property type="entry name" value="CITRTSNTHASE"/>
</dbReference>